<dbReference type="OrthoDB" id="9800872at2"/>
<dbReference type="SMART" id="SM00450">
    <property type="entry name" value="RHOD"/>
    <property type="match status" value="1"/>
</dbReference>
<reference evidence="2 3" key="1">
    <citation type="submission" date="2019-03" db="EMBL/GenBank/DDBJ databases">
        <title>Genomic Encyclopedia of Type Strains, Phase IV (KMG-IV): sequencing the most valuable type-strain genomes for metagenomic binning, comparative biology and taxonomic classification.</title>
        <authorList>
            <person name="Goeker M."/>
        </authorList>
    </citation>
    <scope>NUCLEOTIDE SEQUENCE [LARGE SCALE GENOMIC DNA]</scope>
    <source>
        <strain evidence="2 3">DSM 25894</strain>
    </source>
</reference>
<accession>A0A4R3MT68</accession>
<dbReference type="Gene3D" id="3.40.250.10">
    <property type="entry name" value="Rhodanese-like domain"/>
    <property type="match status" value="1"/>
</dbReference>
<dbReference type="PROSITE" id="PS50206">
    <property type="entry name" value="RHODANESE_3"/>
    <property type="match status" value="1"/>
</dbReference>
<dbReference type="PROSITE" id="PS00380">
    <property type="entry name" value="RHODANESE_1"/>
    <property type="match status" value="1"/>
</dbReference>
<dbReference type="PANTHER" id="PTHR43031:SF1">
    <property type="entry name" value="PYRIDINE NUCLEOTIDE-DISULPHIDE OXIDOREDUCTASE"/>
    <property type="match status" value="1"/>
</dbReference>
<dbReference type="InterPro" id="IPR001307">
    <property type="entry name" value="Thiosulphate_STrfase_CS"/>
</dbReference>
<dbReference type="Proteomes" id="UP000294650">
    <property type="component" value="Unassembled WGS sequence"/>
</dbReference>
<dbReference type="Pfam" id="PF00581">
    <property type="entry name" value="Rhodanese"/>
    <property type="match status" value="1"/>
</dbReference>
<dbReference type="InterPro" id="IPR050229">
    <property type="entry name" value="GlpE_sulfurtransferase"/>
</dbReference>
<gene>
    <name evidence="2" type="ORF">EDD68_12244</name>
</gene>
<dbReference type="CDD" id="cd00158">
    <property type="entry name" value="RHOD"/>
    <property type="match status" value="1"/>
</dbReference>
<dbReference type="EMBL" id="SMAN01000022">
    <property type="protein sequence ID" value="TCT18281.1"/>
    <property type="molecule type" value="Genomic_DNA"/>
</dbReference>
<dbReference type="GO" id="GO:0004792">
    <property type="term" value="F:thiosulfate-cyanide sulfurtransferase activity"/>
    <property type="evidence" value="ECO:0007669"/>
    <property type="project" value="InterPro"/>
</dbReference>
<dbReference type="SUPFAM" id="SSF52821">
    <property type="entry name" value="Rhodanese/Cell cycle control phosphatase"/>
    <property type="match status" value="1"/>
</dbReference>
<organism evidence="2 3">
    <name type="scientific">Melghiribacillus thermohalophilus</name>
    <dbReference type="NCBI Taxonomy" id="1324956"/>
    <lineage>
        <taxon>Bacteria</taxon>
        <taxon>Bacillati</taxon>
        <taxon>Bacillota</taxon>
        <taxon>Bacilli</taxon>
        <taxon>Bacillales</taxon>
        <taxon>Bacillaceae</taxon>
        <taxon>Melghiribacillus</taxon>
    </lineage>
</organism>
<protein>
    <submittedName>
        <fullName evidence="2">Rhodanese-related sulfurtransferase</fullName>
    </submittedName>
</protein>
<evidence type="ECO:0000259" key="1">
    <source>
        <dbReference type="PROSITE" id="PS50206"/>
    </source>
</evidence>
<comment type="caution">
    <text evidence="2">The sequence shown here is derived from an EMBL/GenBank/DDBJ whole genome shotgun (WGS) entry which is preliminary data.</text>
</comment>
<dbReference type="RefSeq" id="WP_132372714.1">
    <property type="nucleotide sequence ID" value="NZ_SMAN01000022.1"/>
</dbReference>
<dbReference type="AlphaFoldDB" id="A0A4R3MT68"/>
<dbReference type="InterPro" id="IPR001763">
    <property type="entry name" value="Rhodanese-like_dom"/>
</dbReference>
<keyword evidence="2" id="KW-0808">Transferase</keyword>
<sequence>MKKIARALLGLIFVLGACSTGHNDYETITMDEAKKIMDHENVQVIDVRTQPEYDEGHIPGAVLIPLQELESRLDELEQDNPYIIVCRSGNRSQEASQMLVENGFTKIYNTSGGMKEWKYDIEK</sequence>
<dbReference type="InterPro" id="IPR036873">
    <property type="entry name" value="Rhodanese-like_dom_sf"/>
</dbReference>
<dbReference type="PANTHER" id="PTHR43031">
    <property type="entry name" value="FAD-DEPENDENT OXIDOREDUCTASE"/>
    <property type="match status" value="1"/>
</dbReference>
<name>A0A4R3MT68_9BACI</name>
<dbReference type="PROSITE" id="PS51257">
    <property type="entry name" value="PROKAR_LIPOPROTEIN"/>
    <property type="match status" value="1"/>
</dbReference>
<dbReference type="FunFam" id="3.40.250.10:FF:000049">
    <property type="entry name" value="Phage shock protein E"/>
    <property type="match status" value="1"/>
</dbReference>
<proteinExistence type="predicted"/>
<feature type="domain" description="Rhodanese" evidence="1">
    <location>
        <begin position="38"/>
        <end position="122"/>
    </location>
</feature>
<evidence type="ECO:0000313" key="2">
    <source>
        <dbReference type="EMBL" id="TCT18281.1"/>
    </source>
</evidence>
<evidence type="ECO:0000313" key="3">
    <source>
        <dbReference type="Proteomes" id="UP000294650"/>
    </source>
</evidence>
<keyword evidence="3" id="KW-1185">Reference proteome</keyword>